<organism evidence="3 4">
    <name type="scientific">Streptomyces botrytidirepellens</name>
    <dbReference type="NCBI Taxonomy" id="2486417"/>
    <lineage>
        <taxon>Bacteria</taxon>
        <taxon>Bacillati</taxon>
        <taxon>Actinomycetota</taxon>
        <taxon>Actinomycetes</taxon>
        <taxon>Kitasatosporales</taxon>
        <taxon>Streptomycetaceae</taxon>
        <taxon>Streptomyces</taxon>
    </lineage>
</organism>
<dbReference type="EMBL" id="RIBZ01000314">
    <property type="protein sequence ID" value="RNG18300.1"/>
    <property type="molecule type" value="Genomic_DNA"/>
</dbReference>
<proteinExistence type="predicted"/>
<evidence type="ECO:0000313" key="3">
    <source>
        <dbReference type="EMBL" id="RNG18300.1"/>
    </source>
</evidence>
<gene>
    <name evidence="3" type="ORF">EEJ42_26950</name>
</gene>
<dbReference type="SUPFAM" id="SSF52499">
    <property type="entry name" value="Isochorismatase-like hydrolases"/>
    <property type="match status" value="1"/>
</dbReference>
<dbReference type="InterPro" id="IPR050272">
    <property type="entry name" value="Isochorismatase-like_hydrls"/>
</dbReference>
<dbReference type="Pfam" id="PF00857">
    <property type="entry name" value="Isochorismatase"/>
    <property type="match status" value="1"/>
</dbReference>
<evidence type="ECO:0000259" key="2">
    <source>
        <dbReference type="Pfam" id="PF00857"/>
    </source>
</evidence>
<accession>A0A3M8VL67</accession>
<name>A0A3M8VL67_9ACTN</name>
<keyword evidence="1" id="KW-0378">Hydrolase</keyword>
<evidence type="ECO:0000313" key="4">
    <source>
        <dbReference type="Proteomes" id="UP000275401"/>
    </source>
</evidence>
<sequence length="218" mass="24016">MGIPAIAPYPMPTAADLPKNQVDWRPDPERAVLFFHDMQAYFLAPFDPGSALYGELLANARALRERAAALGMPVVYSAQPGDMDRGQRGLLYDFWGPGMSAHERDTGIVEPLRPADGDTVLTKWRYSAFVRSEFRDLMQKSGRDQLIVCGVYAHVGCLMTAVDAFSSDIQPFLVADALADFTADHHRSALDYAARCCAAIHTTEQMLDFLAAEKSSAR</sequence>
<dbReference type="Gene3D" id="3.40.50.850">
    <property type="entry name" value="Isochorismatase-like"/>
    <property type="match status" value="1"/>
</dbReference>
<feature type="domain" description="Isochorismatase-like" evidence="2">
    <location>
        <begin position="32"/>
        <end position="205"/>
    </location>
</feature>
<dbReference type="Proteomes" id="UP000275401">
    <property type="component" value="Unassembled WGS sequence"/>
</dbReference>
<dbReference type="RefSeq" id="WP_123103804.1">
    <property type="nucleotide sequence ID" value="NZ_RIBZ01000314.1"/>
</dbReference>
<keyword evidence="4" id="KW-1185">Reference proteome</keyword>
<dbReference type="PANTHER" id="PTHR43540">
    <property type="entry name" value="PEROXYUREIDOACRYLATE/UREIDOACRYLATE AMIDOHYDROLASE-RELATED"/>
    <property type="match status" value="1"/>
</dbReference>
<dbReference type="AlphaFoldDB" id="A0A3M8VL67"/>
<comment type="caution">
    <text evidence="3">The sequence shown here is derived from an EMBL/GenBank/DDBJ whole genome shotgun (WGS) entry which is preliminary data.</text>
</comment>
<protein>
    <submittedName>
        <fullName evidence="3">Isochorismatase family protein</fullName>
    </submittedName>
</protein>
<dbReference type="PIRSF" id="PIRSF001111">
    <property type="entry name" value="Isochorismatase"/>
    <property type="match status" value="1"/>
</dbReference>
<reference evidence="3 4" key="1">
    <citation type="submission" date="2018-11" db="EMBL/GenBank/DDBJ databases">
        <title>The Potential of Streptomyces as Biocontrol Agents against the Tomato grey mould, Botrytis cinerea (Gray mold) Frontiers in Microbiology.</title>
        <authorList>
            <person name="Li D."/>
        </authorList>
    </citation>
    <scope>NUCLEOTIDE SEQUENCE [LARGE SCALE GENOMIC DNA]</scope>
    <source>
        <strain evidence="3 4">NEAU-LD23</strain>
    </source>
</reference>
<dbReference type="InterPro" id="IPR000868">
    <property type="entry name" value="Isochorismatase-like_dom"/>
</dbReference>
<dbReference type="GO" id="GO:0008908">
    <property type="term" value="F:isochorismatase activity"/>
    <property type="evidence" value="ECO:0007669"/>
    <property type="project" value="InterPro"/>
</dbReference>
<dbReference type="InterPro" id="IPR036380">
    <property type="entry name" value="Isochorismatase-like_sf"/>
</dbReference>
<evidence type="ECO:0000256" key="1">
    <source>
        <dbReference type="ARBA" id="ARBA00022801"/>
    </source>
</evidence>
<dbReference type="InterPro" id="IPR016291">
    <property type="entry name" value="Isochorismatase"/>
</dbReference>
<dbReference type="PRINTS" id="PR01398">
    <property type="entry name" value="ISCHRISMTASE"/>
</dbReference>
<dbReference type="PANTHER" id="PTHR43540:SF3">
    <property type="entry name" value="ENTEROBACTIN SYNTHASE COMPONENT B"/>
    <property type="match status" value="1"/>
</dbReference>